<dbReference type="Proteomes" id="UP000095230">
    <property type="component" value="Unassembled WGS sequence"/>
</dbReference>
<dbReference type="AlphaFoldDB" id="A0A1E5IU21"/>
<comment type="caution">
    <text evidence="1">The sequence shown here is derived from an EMBL/GenBank/DDBJ whole genome shotgun (WGS) entry which is preliminary data.</text>
</comment>
<accession>A0A1E5IU21</accession>
<evidence type="ECO:0000313" key="1">
    <source>
        <dbReference type="EMBL" id="OEG73937.1"/>
    </source>
</evidence>
<organism evidence="1 2">
    <name type="scientific">Shewanella colwelliana</name>
    <name type="common">Alteromonas colwelliana</name>
    <dbReference type="NCBI Taxonomy" id="23"/>
    <lineage>
        <taxon>Bacteria</taxon>
        <taxon>Pseudomonadati</taxon>
        <taxon>Pseudomonadota</taxon>
        <taxon>Gammaproteobacteria</taxon>
        <taxon>Alteromonadales</taxon>
        <taxon>Shewanellaceae</taxon>
        <taxon>Shewanella</taxon>
    </lineage>
</organism>
<name>A0A1E5IU21_SHECO</name>
<reference evidence="1 2" key="1">
    <citation type="submission" date="2016-07" db="EMBL/GenBank/DDBJ databases">
        <title>Whole-genome of two Shewanella species isolated from a digestive organ of sea cucumber Apostichopus japonicus Selenka 1867.</title>
        <authorList>
            <person name="Hong H.-H."/>
            <person name="Choi H."/>
            <person name="Cheon S."/>
            <person name="Oh J.-S."/>
            <person name="Lee H.-G."/>
            <person name="Park C."/>
        </authorList>
    </citation>
    <scope>NUCLEOTIDE SEQUENCE [LARGE SCALE GENOMIC DNA]</scope>
    <source>
        <strain evidence="1 2">CSB03KR</strain>
    </source>
</reference>
<protein>
    <submittedName>
        <fullName evidence="1">Uncharacterized protein</fullName>
    </submittedName>
</protein>
<proteinExistence type="predicted"/>
<dbReference type="RefSeq" id="WP_069671088.1">
    <property type="nucleotide sequence ID" value="NZ_MCBT01000030.1"/>
</dbReference>
<sequence length="117" mass="13162">MRGWIILGVGVGLLYYLATETDKLDEPMAQTDALMKKVERKLDSMTGTKIIKVDSHTSQLKTEIANRLTKAELAALDSILESEQTVLEYKDEYCGGKASRFSDLSKDNQIFICDKLR</sequence>
<dbReference type="EMBL" id="MCBT01000030">
    <property type="protein sequence ID" value="OEG73937.1"/>
    <property type="molecule type" value="Genomic_DNA"/>
</dbReference>
<dbReference type="OrthoDB" id="6265413at2"/>
<dbReference type="STRING" id="23.BEL05_19780"/>
<gene>
    <name evidence="1" type="ORF">BEL05_19780</name>
</gene>
<evidence type="ECO:0000313" key="2">
    <source>
        <dbReference type="Proteomes" id="UP000095230"/>
    </source>
</evidence>